<accession>A0A1M6CU23</accession>
<evidence type="ECO:0000313" key="3">
    <source>
        <dbReference type="Proteomes" id="UP000184225"/>
    </source>
</evidence>
<dbReference type="STRING" id="579105.SAMN04488096_103158"/>
<feature type="transmembrane region" description="Helical" evidence="1">
    <location>
        <begin position="117"/>
        <end position="137"/>
    </location>
</feature>
<evidence type="ECO:0000313" key="2">
    <source>
        <dbReference type="EMBL" id="SHI64450.1"/>
    </source>
</evidence>
<gene>
    <name evidence="2" type="ORF">SAMN04488096_103158</name>
</gene>
<keyword evidence="1" id="KW-0472">Membrane</keyword>
<dbReference type="EMBL" id="FQYY01000003">
    <property type="protein sequence ID" value="SHI64450.1"/>
    <property type="molecule type" value="Genomic_DNA"/>
</dbReference>
<keyword evidence="1" id="KW-0812">Transmembrane</keyword>
<dbReference type="RefSeq" id="WP_073149047.1">
    <property type="nucleotide sequence ID" value="NZ_FQYY01000003.1"/>
</dbReference>
<feature type="transmembrane region" description="Helical" evidence="1">
    <location>
        <begin position="85"/>
        <end position="105"/>
    </location>
</feature>
<feature type="transmembrane region" description="Helical" evidence="1">
    <location>
        <begin position="170"/>
        <end position="187"/>
    </location>
</feature>
<dbReference type="Proteomes" id="UP000184225">
    <property type="component" value="Unassembled WGS sequence"/>
</dbReference>
<feature type="transmembrane region" description="Helical" evidence="1">
    <location>
        <begin position="143"/>
        <end position="161"/>
    </location>
</feature>
<feature type="transmembrane region" description="Helical" evidence="1">
    <location>
        <begin position="58"/>
        <end position="79"/>
    </location>
</feature>
<proteinExistence type="predicted"/>
<feature type="transmembrane region" description="Helical" evidence="1">
    <location>
        <begin position="33"/>
        <end position="51"/>
    </location>
</feature>
<reference evidence="2 3" key="1">
    <citation type="submission" date="2016-11" db="EMBL/GenBank/DDBJ databases">
        <authorList>
            <person name="Jaros S."/>
            <person name="Januszkiewicz K."/>
            <person name="Wedrychowicz H."/>
        </authorList>
    </citation>
    <scope>NUCLEOTIDE SEQUENCE [LARGE SCALE GENOMIC DNA]</scope>
    <source>
        <strain evidence="2 3">DSM 21425</strain>
    </source>
</reference>
<keyword evidence="3" id="KW-1185">Reference proteome</keyword>
<name>A0A1M6CU23_9FLAO</name>
<organism evidence="2 3">
    <name type="scientific">Mesonia phycicola</name>
    <dbReference type="NCBI Taxonomy" id="579105"/>
    <lineage>
        <taxon>Bacteria</taxon>
        <taxon>Pseudomonadati</taxon>
        <taxon>Bacteroidota</taxon>
        <taxon>Flavobacteriia</taxon>
        <taxon>Flavobacteriales</taxon>
        <taxon>Flavobacteriaceae</taxon>
        <taxon>Mesonia</taxon>
    </lineage>
</organism>
<protein>
    <submittedName>
        <fullName evidence="2">Hemolysin III</fullName>
    </submittedName>
</protein>
<feature type="transmembrane region" description="Helical" evidence="1">
    <location>
        <begin position="199"/>
        <end position="218"/>
    </location>
</feature>
<keyword evidence="1" id="KW-1133">Transmembrane helix</keyword>
<sequence>MNLLLNAIRFPNDTGPIYRETLEGRLPVEPFNTFSNLLFLAIVIYFAVRVYKNVKQQLFLAFALPILFIGFFGGTVYHATRSHEIWLLMDWVPIVILCLSASVYFTFKDGKNNLQKYGLLVIVFLLLFGARFINWPLKLDASIEYIGTALGLLLPMGIYLVKTNFKFGENILFAFLSFSGAITFRILDQRTDFLEIGTHWLWHSFGAISVFFLMRYIYKDCLRLSSENIEDENA</sequence>
<dbReference type="OrthoDB" id="946254at2"/>
<dbReference type="AlphaFoldDB" id="A0A1M6CU23"/>
<evidence type="ECO:0000256" key="1">
    <source>
        <dbReference type="SAM" id="Phobius"/>
    </source>
</evidence>